<feature type="chain" id="PRO_5038803323" evidence="1">
    <location>
        <begin position="21"/>
        <end position="182"/>
    </location>
</feature>
<dbReference type="GO" id="GO:0016853">
    <property type="term" value="F:isomerase activity"/>
    <property type="evidence" value="ECO:0007669"/>
    <property type="project" value="UniProtKB-KW"/>
</dbReference>
<dbReference type="Proteomes" id="UP000807785">
    <property type="component" value="Unassembled WGS sequence"/>
</dbReference>
<dbReference type="EMBL" id="JADJEV010000005">
    <property type="protein sequence ID" value="MBK6975511.1"/>
    <property type="molecule type" value="Genomic_DNA"/>
</dbReference>
<keyword evidence="3" id="KW-0413">Isomerase</keyword>
<organism evidence="3 4">
    <name type="scientific">Candidatus Methylophosphatis roskildensis</name>
    <dbReference type="NCBI Taxonomy" id="2899263"/>
    <lineage>
        <taxon>Bacteria</taxon>
        <taxon>Pseudomonadati</taxon>
        <taxon>Pseudomonadota</taxon>
        <taxon>Betaproteobacteria</taxon>
        <taxon>Nitrosomonadales</taxon>
        <taxon>Sterolibacteriaceae</taxon>
        <taxon>Candidatus Methylophosphatis</taxon>
    </lineage>
</organism>
<evidence type="ECO:0000313" key="3">
    <source>
        <dbReference type="EMBL" id="MBK6975511.1"/>
    </source>
</evidence>
<accession>A0A9D7E2W8</accession>
<dbReference type="AlphaFoldDB" id="A0A9D7E2W8"/>
<proteinExistence type="predicted"/>
<name>A0A9D7E2W8_9PROT</name>
<feature type="signal peptide" evidence="1">
    <location>
        <begin position="1"/>
        <end position="20"/>
    </location>
</feature>
<dbReference type="Pfam" id="PF16036">
    <property type="entry name" value="Chalcone_3"/>
    <property type="match status" value="1"/>
</dbReference>
<comment type="caution">
    <text evidence="3">The sequence shown here is derived from an EMBL/GenBank/DDBJ whole genome shotgun (WGS) entry which is preliminary data.</text>
</comment>
<feature type="domain" description="Chalcone isomerase" evidence="2">
    <location>
        <begin position="79"/>
        <end position="180"/>
    </location>
</feature>
<sequence>MSPRALLLALFLGLPICASANALPDSVRERLGALSGPAAAELRPLGSGEMRWFGLSIYQASLWSAAERFDGSAPFALVLRYSRDIPGSRLVSSSIDELKRLGTRDETTLKRWEALLVGVFPDVKSGDSIIGVSLPSRGALFYHQGRLTGEIDDQDFARAFFAIWLDERTRAPDLRARLLGGP</sequence>
<reference evidence="3" key="1">
    <citation type="submission" date="2020-10" db="EMBL/GenBank/DDBJ databases">
        <title>Connecting structure to function with the recovery of over 1000 high-quality activated sludge metagenome-assembled genomes encoding full-length rRNA genes using long-read sequencing.</title>
        <authorList>
            <person name="Singleton C.M."/>
            <person name="Petriglieri F."/>
            <person name="Kristensen J.M."/>
            <person name="Kirkegaard R.H."/>
            <person name="Michaelsen T.Y."/>
            <person name="Andersen M.H."/>
            <person name="Karst S.M."/>
            <person name="Dueholm M.S."/>
            <person name="Nielsen P.H."/>
            <person name="Albertsen M."/>
        </authorList>
    </citation>
    <scope>NUCLEOTIDE SEQUENCE</scope>
    <source>
        <strain evidence="3">Bjer_18-Q3-R1-45_BAT3C.347</strain>
    </source>
</reference>
<evidence type="ECO:0000259" key="2">
    <source>
        <dbReference type="Pfam" id="PF16036"/>
    </source>
</evidence>
<protein>
    <submittedName>
        <fullName evidence="3">Chalcone isomerase family protein</fullName>
    </submittedName>
</protein>
<dbReference type="InterPro" id="IPR016087">
    <property type="entry name" value="Chalcone_isomerase"/>
</dbReference>
<evidence type="ECO:0000313" key="4">
    <source>
        <dbReference type="Proteomes" id="UP000807785"/>
    </source>
</evidence>
<evidence type="ECO:0000256" key="1">
    <source>
        <dbReference type="SAM" id="SignalP"/>
    </source>
</evidence>
<gene>
    <name evidence="3" type="ORF">IPH26_22015</name>
</gene>
<keyword evidence="1" id="KW-0732">Signal</keyword>